<name>A0ABN3AW61_9MICC</name>
<evidence type="ECO:0000313" key="2">
    <source>
        <dbReference type="Proteomes" id="UP001500974"/>
    </source>
</evidence>
<organism evidence="1 2">
    <name type="scientific">Arthrobacter parietis</name>
    <dbReference type="NCBI Taxonomy" id="271434"/>
    <lineage>
        <taxon>Bacteria</taxon>
        <taxon>Bacillati</taxon>
        <taxon>Actinomycetota</taxon>
        <taxon>Actinomycetes</taxon>
        <taxon>Micrococcales</taxon>
        <taxon>Micrococcaceae</taxon>
        <taxon>Arthrobacter</taxon>
    </lineage>
</organism>
<protein>
    <submittedName>
        <fullName evidence="1">Uncharacterized protein</fullName>
    </submittedName>
</protein>
<dbReference type="Proteomes" id="UP001500974">
    <property type="component" value="Unassembled WGS sequence"/>
</dbReference>
<accession>A0ABN3AW61</accession>
<keyword evidence="2" id="KW-1185">Reference proteome</keyword>
<comment type="caution">
    <text evidence="1">The sequence shown here is derived from an EMBL/GenBank/DDBJ whole genome shotgun (WGS) entry which is preliminary data.</text>
</comment>
<proteinExistence type="predicted"/>
<dbReference type="RefSeq" id="WP_346028175.1">
    <property type="nucleotide sequence ID" value="NZ_BAAAON010000002.1"/>
</dbReference>
<reference evidence="1 2" key="1">
    <citation type="journal article" date="2019" name="Int. J. Syst. Evol. Microbiol.">
        <title>The Global Catalogue of Microorganisms (GCM) 10K type strain sequencing project: providing services to taxonomists for standard genome sequencing and annotation.</title>
        <authorList>
            <consortium name="The Broad Institute Genomics Platform"/>
            <consortium name="The Broad Institute Genome Sequencing Center for Infectious Disease"/>
            <person name="Wu L."/>
            <person name="Ma J."/>
        </authorList>
    </citation>
    <scope>NUCLEOTIDE SEQUENCE [LARGE SCALE GENOMIC DNA]</scope>
    <source>
        <strain evidence="1 2">JCM 14917</strain>
    </source>
</reference>
<sequence>MNERWFRRVFRWVGAGRSEATLPGVQPHVERADINERVRHLNSAQLCRAWRISFLAVISAKTAAELEELARKRRLYLEEMESRNPAGFACWLASSPAASSDPEPYLLHQDAGRRRFGSL</sequence>
<evidence type="ECO:0000313" key="1">
    <source>
        <dbReference type="EMBL" id="GAA2175585.1"/>
    </source>
</evidence>
<gene>
    <name evidence="1" type="ORF">GCM10009784_18540</name>
</gene>
<dbReference type="EMBL" id="BAAAON010000002">
    <property type="protein sequence ID" value="GAA2175585.1"/>
    <property type="molecule type" value="Genomic_DNA"/>
</dbReference>